<comment type="caution">
    <text evidence="6">The sequence shown here is derived from an EMBL/GenBank/DDBJ whole genome shotgun (WGS) entry which is preliminary data.</text>
</comment>
<evidence type="ECO:0000313" key="7">
    <source>
        <dbReference type="Proteomes" id="UP000195105"/>
    </source>
</evidence>
<reference evidence="6 7" key="1">
    <citation type="submission" date="2017-05" db="EMBL/GenBank/DDBJ databases">
        <title>Biotechnological potential of actinobacteria isolated from South African environments.</title>
        <authorList>
            <person name="Le Roes-Hill M."/>
            <person name="Prins A."/>
            <person name="Durrell K.A."/>
        </authorList>
    </citation>
    <scope>NUCLEOTIDE SEQUENCE [LARGE SCALE GENOMIC DNA]</scope>
    <source>
        <strain evidence="6 7">HMC13</strain>
    </source>
</reference>
<evidence type="ECO:0000256" key="4">
    <source>
        <dbReference type="PROSITE-ProRule" id="PRU00409"/>
    </source>
</evidence>
<evidence type="ECO:0000256" key="2">
    <source>
        <dbReference type="ARBA" id="ARBA00022741"/>
    </source>
</evidence>
<organism evidence="6 7">
    <name type="scientific">Streptomyces swartbergensis</name>
    <dbReference type="NCBI Taxonomy" id="487165"/>
    <lineage>
        <taxon>Bacteria</taxon>
        <taxon>Bacillati</taxon>
        <taxon>Actinomycetota</taxon>
        <taxon>Actinomycetes</taxon>
        <taxon>Kitasatosporales</taxon>
        <taxon>Streptomycetaceae</taxon>
        <taxon>Streptomyces</taxon>
    </lineage>
</organism>
<feature type="domain" description="ATP-grasp" evidence="5">
    <location>
        <begin position="85"/>
        <end position="282"/>
    </location>
</feature>
<accession>A0A243RRI4</accession>
<dbReference type="GO" id="GO:0046872">
    <property type="term" value="F:metal ion binding"/>
    <property type="evidence" value="ECO:0007669"/>
    <property type="project" value="InterPro"/>
</dbReference>
<dbReference type="AlphaFoldDB" id="A0A243RRI4"/>
<dbReference type="PROSITE" id="PS50975">
    <property type="entry name" value="ATP_GRASP"/>
    <property type="match status" value="1"/>
</dbReference>
<keyword evidence="3 4" id="KW-0067">ATP-binding</keyword>
<name>A0A243RRI4_9ACTN</name>
<dbReference type="InterPro" id="IPR052032">
    <property type="entry name" value="ATP-dep_AA_Ligase"/>
</dbReference>
<dbReference type="PANTHER" id="PTHR43585:SF2">
    <property type="entry name" value="ATP-GRASP ENZYME FSQD"/>
    <property type="match status" value="1"/>
</dbReference>
<evidence type="ECO:0000256" key="3">
    <source>
        <dbReference type="ARBA" id="ARBA00022840"/>
    </source>
</evidence>
<sequence length="395" mass="42162">MCRPEFLAHVRGLAAYERVLGCRADASDEEWIQLAKQVDRIRPFTSVVAFGELDQDRAAAIGQALGLTAHSVETLHRVQDKQAMRRRLRETGVDPTPAATVSGPEQIRDFLDQHGGPLIVKPVQGAGSVGVTVVRDTASPAEIARAYEAAAAEFMGVPQAGVVVERFHEGPQFSVEALSEDGEHHVLAVVRKFYEPVGFVELGHVVPAGLPEADEAAVTDFVRRALDALGVTHGPTHTEIVLTADGPRMIETHLRPAGDEIPDLVHEATGVDLLRYTARQALGEEVLGELRAETAARTPDRYAAIWFTLPDGGGELLEIRLPADGTVHALLEPGDDIAFPANSDSRVAAARARAATPDEAVRTARRAAEGVRAVVAAQLVTTVAGDPPEEVASCD</sequence>
<protein>
    <recommendedName>
        <fullName evidence="5">ATP-grasp domain-containing protein</fullName>
    </recommendedName>
</protein>
<dbReference type="PANTHER" id="PTHR43585">
    <property type="entry name" value="FUMIPYRROLE BIOSYNTHESIS PROTEIN C"/>
    <property type="match status" value="1"/>
</dbReference>
<dbReference type="Pfam" id="PF13535">
    <property type="entry name" value="ATP-grasp_4"/>
    <property type="match status" value="1"/>
</dbReference>
<gene>
    <name evidence="6" type="ORF">CA983_30320</name>
</gene>
<evidence type="ECO:0000313" key="6">
    <source>
        <dbReference type="EMBL" id="OUC97596.1"/>
    </source>
</evidence>
<keyword evidence="2 4" id="KW-0547">Nucleotide-binding</keyword>
<dbReference type="GO" id="GO:0016874">
    <property type="term" value="F:ligase activity"/>
    <property type="evidence" value="ECO:0007669"/>
    <property type="project" value="UniProtKB-KW"/>
</dbReference>
<evidence type="ECO:0000259" key="5">
    <source>
        <dbReference type="PROSITE" id="PS50975"/>
    </source>
</evidence>
<dbReference type="InterPro" id="IPR040570">
    <property type="entry name" value="LAL_C2"/>
</dbReference>
<keyword evidence="7" id="KW-1185">Reference proteome</keyword>
<dbReference type="EMBL" id="NGFN01000244">
    <property type="protein sequence ID" value="OUC97596.1"/>
    <property type="molecule type" value="Genomic_DNA"/>
</dbReference>
<dbReference type="SUPFAM" id="SSF56059">
    <property type="entry name" value="Glutathione synthetase ATP-binding domain-like"/>
    <property type="match status" value="1"/>
</dbReference>
<dbReference type="Gene3D" id="3.30.470.20">
    <property type="entry name" value="ATP-grasp fold, B domain"/>
    <property type="match status" value="1"/>
</dbReference>
<dbReference type="Proteomes" id="UP000195105">
    <property type="component" value="Unassembled WGS sequence"/>
</dbReference>
<keyword evidence="1" id="KW-0436">Ligase</keyword>
<proteinExistence type="predicted"/>
<evidence type="ECO:0000256" key="1">
    <source>
        <dbReference type="ARBA" id="ARBA00022598"/>
    </source>
</evidence>
<dbReference type="Pfam" id="PF18603">
    <property type="entry name" value="LAL_C2"/>
    <property type="match status" value="1"/>
</dbReference>
<dbReference type="GO" id="GO:0005524">
    <property type="term" value="F:ATP binding"/>
    <property type="evidence" value="ECO:0007669"/>
    <property type="project" value="UniProtKB-UniRule"/>
</dbReference>
<dbReference type="InterPro" id="IPR011761">
    <property type="entry name" value="ATP-grasp"/>
</dbReference>